<reference evidence="3" key="3">
    <citation type="submission" date="2018-07" db="EMBL/GenBank/DDBJ databases">
        <title>WGS assembly of Glycine max.</title>
        <authorList>
            <person name="Schmutz J."/>
            <person name="Cannon S."/>
            <person name="Schlueter J."/>
            <person name="Ma J."/>
            <person name="Mitros T."/>
            <person name="Nelson W."/>
            <person name="Hyten D."/>
            <person name="Song Q."/>
            <person name="Thelen J."/>
            <person name="Cheng J."/>
            <person name="Xu D."/>
            <person name="Hellsten U."/>
            <person name="May G."/>
            <person name="Yu Y."/>
            <person name="Sakurai T."/>
            <person name="Umezawa T."/>
            <person name="Bhattacharyya M."/>
            <person name="Sandhu D."/>
            <person name="Valliyodan B."/>
            <person name="Lindquist E."/>
            <person name="Peto M."/>
            <person name="Grant D."/>
            <person name="Shu S."/>
            <person name="Goodstein D."/>
            <person name="Barry K."/>
            <person name="Futrell-Griggs M."/>
            <person name="Abernathy B."/>
            <person name="Du J."/>
            <person name="Tian Z."/>
            <person name="Zhu L."/>
            <person name="Gill N."/>
            <person name="Joshi T."/>
            <person name="Libault M."/>
            <person name="Sethuraman A."/>
            <person name="Zhang X."/>
            <person name="Shinozaki K."/>
            <person name="Nguyen H."/>
            <person name="Wing R."/>
            <person name="Cregan P."/>
            <person name="Specht J."/>
            <person name="Grimwood J."/>
            <person name="Rokhsar D."/>
            <person name="Stacey G."/>
            <person name="Shoemaker R."/>
            <person name="Jackson S."/>
        </authorList>
    </citation>
    <scope>NUCLEOTIDE SEQUENCE</scope>
    <source>
        <tissue evidence="3">Callus</tissue>
    </source>
</reference>
<feature type="region of interest" description="Disordered" evidence="1">
    <location>
        <begin position="1"/>
        <end position="30"/>
    </location>
</feature>
<dbReference type="AlphaFoldDB" id="A0A0R0GDN4"/>
<evidence type="ECO:0000313" key="3">
    <source>
        <dbReference type="EMBL" id="KRH12559.1"/>
    </source>
</evidence>
<dbReference type="EnsemblPlants" id="KRH12559">
    <property type="protein sequence ID" value="KRH12559"/>
    <property type="gene ID" value="GLYMA_15G178800"/>
</dbReference>
<dbReference type="PaxDb" id="3847-GLYMA15G19731.1"/>
<dbReference type="EMBL" id="CM000848">
    <property type="protein sequence ID" value="KRH12559.1"/>
    <property type="molecule type" value="Genomic_DNA"/>
</dbReference>
<reference evidence="4" key="2">
    <citation type="submission" date="2018-02" db="UniProtKB">
        <authorList>
            <consortium name="EnsemblPlants"/>
        </authorList>
    </citation>
    <scope>IDENTIFICATION</scope>
    <source>
        <strain evidence="4">Williams 82</strain>
    </source>
</reference>
<dbReference type="PANTHER" id="PTHR46503:SF17">
    <property type="entry name" value="INTER-ALPHA-TRYPSIN INHIBITOR HEAVY CHAIN-LIKE PROTEIN"/>
    <property type="match status" value="1"/>
</dbReference>
<protein>
    <recommendedName>
        <fullName evidence="2">VWFA domain-containing protein</fullName>
    </recommendedName>
</protein>
<proteinExistence type="predicted"/>
<name>A0A0R0GDN4_SOYBN</name>
<dbReference type="Gramene" id="KRH12559">
    <property type="protein sequence ID" value="KRH12559"/>
    <property type="gene ID" value="GLYMA_15G178800"/>
</dbReference>
<dbReference type="STRING" id="3847.A0A0R0GDN4"/>
<dbReference type="SMR" id="A0A0R0GDN4"/>
<evidence type="ECO:0000313" key="4">
    <source>
        <dbReference type="EnsemblPlants" id="KRH12559"/>
    </source>
</evidence>
<dbReference type="PANTHER" id="PTHR46503">
    <property type="entry name" value="INTER-ALPHA-TRYPSIN INHIBITOR HEAVY CHAIN-LIKE PROTEIN"/>
    <property type="match status" value="1"/>
</dbReference>
<dbReference type="SUPFAM" id="SSF53300">
    <property type="entry name" value="vWA-like"/>
    <property type="match status" value="1"/>
</dbReference>
<dbReference type="SMART" id="SM00327">
    <property type="entry name" value="VWA"/>
    <property type="match status" value="1"/>
</dbReference>
<dbReference type="Pfam" id="PF13519">
    <property type="entry name" value="VWA_2"/>
    <property type="match status" value="1"/>
</dbReference>
<sequence>MALAKSPCPQGDSPPVTYPSPPMSSEQKVRHNAGSMGFSYESDVLSWSKTNFSFTYVVPDSSSHISSGVLLESPLVDDFDQREMFCLYLSPENLKGRKIFRKDILFVIDISGSMRGKLMDDTKNALSVALAKLDLDDSFSIIAFNGEIYQFSKSMKLVSKDAVERAIEWINMNFIEGGDTNILYPLNMAIRMLSDAQSSVPIIFLVKDGIVEDERQICDMIKNHMTNGEYDFFFLVFQAWIGILTLLHSFPIKSSFCNHYFLRMLSMIGRGQHFAALDVDLIEPQMLKLFEKASSLVLANITMGIFNDVDDVEVCPSHILDLSSDGPLLLSGRYKGSFSKDFEIKGVLPVFSNFVIDMKIQDAKDIPVQRICARYQIEYLTAQAWLSKDEKLEQKVAKLGLQTGFISDSFKWIKSHFLSSKSWQKGVKKSHPQSGAKEQGQRIIFLPPLGIGFGNLTATTENIQPGSEETKGPDGAEIFVKASINCCGTCCKNFCCMCCIQVCTQINIQCAIAFT</sequence>
<dbReference type="Gene3D" id="3.40.50.410">
    <property type="entry name" value="von Willebrand factor, type A domain"/>
    <property type="match status" value="1"/>
</dbReference>
<keyword evidence="5" id="KW-1185">Reference proteome</keyword>
<dbReference type="InParanoid" id="A0A0R0GDN4"/>
<dbReference type="PROSITE" id="PS50234">
    <property type="entry name" value="VWFA"/>
    <property type="match status" value="1"/>
</dbReference>
<feature type="domain" description="VWFA" evidence="2">
    <location>
        <begin position="103"/>
        <end position="235"/>
    </location>
</feature>
<dbReference type="InterPro" id="IPR036465">
    <property type="entry name" value="vWFA_dom_sf"/>
</dbReference>
<evidence type="ECO:0000256" key="1">
    <source>
        <dbReference type="SAM" id="MobiDB-lite"/>
    </source>
</evidence>
<gene>
    <name evidence="3" type="ORF">GLYMA_15G178800</name>
</gene>
<dbReference type="InterPro" id="IPR002035">
    <property type="entry name" value="VWF_A"/>
</dbReference>
<organism evidence="3">
    <name type="scientific">Glycine max</name>
    <name type="common">Soybean</name>
    <name type="synonym">Glycine hispida</name>
    <dbReference type="NCBI Taxonomy" id="3847"/>
    <lineage>
        <taxon>Eukaryota</taxon>
        <taxon>Viridiplantae</taxon>
        <taxon>Streptophyta</taxon>
        <taxon>Embryophyta</taxon>
        <taxon>Tracheophyta</taxon>
        <taxon>Spermatophyta</taxon>
        <taxon>Magnoliopsida</taxon>
        <taxon>eudicotyledons</taxon>
        <taxon>Gunneridae</taxon>
        <taxon>Pentapetalae</taxon>
        <taxon>rosids</taxon>
        <taxon>fabids</taxon>
        <taxon>Fabales</taxon>
        <taxon>Fabaceae</taxon>
        <taxon>Papilionoideae</taxon>
        <taxon>50 kb inversion clade</taxon>
        <taxon>NPAAA clade</taxon>
        <taxon>indigoferoid/millettioid clade</taxon>
        <taxon>Phaseoleae</taxon>
        <taxon>Glycine</taxon>
        <taxon>Glycine subgen. Soja</taxon>
    </lineage>
</organism>
<evidence type="ECO:0000259" key="2">
    <source>
        <dbReference type="PROSITE" id="PS50234"/>
    </source>
</evidence>
<evidence type="ECO:0000313" key="5">
    <source>
        <dbReference type="Proteomes" id="UP000008827"/>
    </source>
</evidence>
<accession>A0A0R0GDN4</accession>
<reference evidence="3 4" key="1">
    <citation type="journal article" date="2010" name="Nature">
        <title>Genome sequence of the palaeopolyploid soybean.</title>
        <authorList>
            <person name="Schmutz J."/>
            <person name="Cannon S.B."/>
            <person name="Schlueter J."/>
            <person name="Ma J."/>
            <person name="Mitros T."/>
            <person name="Nelson W."/>
            <person name="Hyten D.L."/>
            <person name="Song Q."/>
            <person name="Thelen J.J."/>
            <person name="Cheng J."/>
            <person name="Xu D."/>
            <person name="Hellsten U."/>
            <person name="May G.D."/>
            <person name="Yu Y."/>
            <person name="Sakurai T."/>
            <person name="Umezawa T."/>
            <person name="Bhattacharyya M.K."/>
            <person name="Sandhu D."/>
            <person name="Valliyodan B."/>
            <person name="Lindquist E."/>
            <person name="Peto M."/>
            <person name="Grant D."/>
            <person name="Shu S."/>
            <person name="Goodstein D."/>
            <person name="Barry K."/>
            <person name="Futrell-Griggs M."/>
            <person name="Abernathy B."/>
            <person name="Du J."/>
            <person name="Tian Z."/>
            <person name="Zhu L."/>
            <person name="Gill N."/>
            <person name="Joshi T."/>
            <person name="Libault M."/>
            <person name="Sethuraman A."/>
            <person name="Zhang X.-C."/>
            <person name="Shinozaki K."/>
            <person name="Nguyen H.T."/>
            <person name="Wing R.A."/>
            <person name="Cregan P."/>
            <person name="Specht J."/>
            <person name="Grimwood J."/>
            <person name="Rokhsar D."/>
            <person name="Stacey G."/>
            <person name="Shoemaker R.C."/>
            <person name="Jackson S.A."/>
        </authorList>
    </citation>
    <scope>NUCLEOTIDE SEQUENCE [LARGE SCALE GENOMIC DNA]</scope>
    <source>
        <strain evidence="4">cv. Williams 82</strain>
        <tissue evidence="3">Callus</tissue>
    </source>
</reference>
<dbReference type="Proteomes" id="UP000008827">
    <property type="component" value="Chromosome 15"/>
</dbReference>